<accession>A0AAW1NZN2</accession>
<dbReference type="InterPro" id="IPR014729">
    <property type="entry name" value="Rossmann-like_a/b/a_fold"/>
</dbReference>
<feature type="domain" description="Cytidyltransferase-like" evidence="1">
    <location>
        <begin position="150"/>
        <end position="292"/>
    </location>
</feature>
<dbReference type="GO" id="GO:0004140">
    <property type="term" value="F:dephospho-CoA kinase activity"/>
    <property type="evidence" value="ECO:0007669"/>
    <property type="project" value="TreeGrafter"/>
</dbReference>
<dbReference type="Gene3D" id="3.40.50.620">
    <property type="entry name" value="HUPs"/>
    <property type="match status" value="1"/>
</dbReference>
<dbReference type="Proteomes" id="UP001465755">
    <property type="component" value="Unassembled WGS sequence"/>
</dbReference>
<dbReference type="AlphaFoldDB" id="A0AAW1NZN2"/>
<dbReference type="PANTHER" id="PTHR10695">
    <property type="entry name" value="DEPHOSPHO-COA KINASE-RELATED"/>
    <property type="match status" value="1"/>
</dbReference>
<dbReference type="Pfam" id="PF01467">
    <property type="entry name" value="CTP_transf_like"/>
    <property type="match status" value="1"/>
</dbReference>
<name>A0AAW1NZN2_9CHLO</name>
<proteinExistence type="predicted"/>
<dbReference type="NCBIfam" id="NF001985">
    <property type="entry name" value="PRK00777.1"/>
    <property type="match status" value="1"/>
</dbReference>
<evidence type="ECO:0000313" key="2">
    <source>
        <dbReference type="EMBL" id="KAK9800243.1"/>
    </source>
</evidence>
<dbReference type="InterPro" id="IPR004821">
    <property type="entry name" value="Cyt_trans-like"/>
</dbReference>
<sequence>MSLLPVGDDITACLLQRAVHEATTRLYLLFEDSDSSLSKQLLCRIGKALSVVAAERPCLDVVPLLHWAGWSNEKVAALPDLTTLLQHETPPPTSARLCEALQQARPANMSKLNIAQLHCTPQYGQQAGDLFERSLAPAQAADYNFEHVAVGGTFDRLHAGHRMLLAATALACTLHVYIGLTSDQLLQKKQHRELLQSYDDRRSAAISYMQAVRPGLHISGGALTDPKEPTAAATEEGMQALVVSEETVPGAAAINQDRGRRGFAELTIIVVDTMGSTRSGAGGDKLSSTLLRAHEFGS</sequence>
<reference evidence="2 3" key="1">
    <citation type="journal article" date="2024" name="Nat. Commun.">
        <title>Phylogenomics reveals the evolutionary origins of lichenization in chlorophyte algae.</title>
        <authorList>
            <person name="Puginier C."/>
            <person name="Libourel C."/>
            <person name="Otte J."/>
            <person name="Skaloud P."/>
            <person name="Haon M."/>
            <person name="Grisel S."/>
            <person name="Petersen M."/>
            <person name="Berrin J.G."/>
            <person name="Delaux P.M."/>
            <person name="Dal Grande F."/>
            <person name="Keller J."/>
        </authorList>
    </citation>
    <scope>NUCLEOTIDE SEQUENCE [LARGE SCALE GENOMIC DNA]</scope>
    <source>
        <strain evidence="2 3">SAG 2036</strain>
    </source>
</reference>
<dbReference type="GO" id="GO:0015937">
    <property type="term" value="P:coenzyme A biosynthetic process"/>
    <property type="evidence" value="ECO:0007669"/>
    <property type="project" value="TreeGrafter"/>
</dbReference>
<keyword evidence="3" id="KW-1185">Reference proteome</keyword>
<dbReference type="EMBL" id="JALJOQ010000084">
    <property type="protein sequence ID" value="KAK9800243.1"/>
    <property type="molecule type" value="Genomic_DNA"/>
</dbReference>
<dbReference type="SUPFAM" id="SSF52374">
    <property type="entry name" value="Nucleotidylyl transferase"/>
    <property type="match status" value="1"/>
</dbReference>
<evidence type="ECO:0000313" key="3">
    <source>
        <dbReference type="Proteomes" id="UP001465755"/>
    </source>
</evidence>
<dbReference type="PANTHER" id="PTHR10695:SF46">
    <property type="entry name" value="BIFUNCTIONAL COENZYME A SYNTHASE-RELATED"/>
    <property type="match status" value="1"/>
</dbReference>
<evidence type="ECO:0000259" key="1">
    <source>
        <dbReference type="Pfam" id="PF01467"/>
    </source>
</evidence>
<protein>
    <recommendedName>
        <fullName evidence="1">Cytidyltransferase-like domain-containing protein</fullName>
    </recommendedName>
</protein>
<gene>
    <name evidence="2" type="ORF">WJX73_004964</name>
</gene>
<comment type="caution">
    <text evidence="2">The sequence shown here is derived from an EMBL/GenBank/DDBJ whole genome shotgun (WGS) entry which is preliminary data.</text>
</comment>
<organism evidence="2 3">
    <name type="scientific">Symbiochloris irregularis</name>
    <dbReference type="NCBI Taxonomy" id="706552"/>
    <lineage>
        <taxon>Eukaryota</taxon>
        <taxon>Viridiplantae</taxon>
        <taxon>Chlorophyta</taxon>
        <taxon>core chlorophytes</taxon>
        <taxon>Trebouxiophyceae</taxon>
        <taxon>Trebouxiales</taxon>
        <taxon>Trebouxiaceae</taxon>
        <taxon>Symbiochloris</taxon>
    </lineage>
</organism>